<dbReference type="InterPro" id="IPR043128">
    <property type="entry name" value="Rev_trsase/Diguanyl_cyclase"/>
</dbReference>
<dbReference type="AlphaFoldDB" id="A0AAQ3MQ25"/>
<organism evidence="1 2">
    <name type="scientific">Vigna mungo</name>
    <name type="common">Black gram</name>
    <name type="synonym">Phaseolus mungo</name>
    <dbReference type="NCBI Taxonomy" id="3915"/>
    <lineage>
        <taxon>Eukaryota</taxon>
        <taxon>Viridiplantae</taxon>
        <taxon>Streptophyta</taxon>
        <taxon>Embryophyta</taxon>
        <taxon>Tracheophyta</taxon>
        <taxon>Spermatophyta</taxon>
        <taxon>Magnoliopsida</taxon>
        <taxon>eudicotyledons</taxon>
        <taxon>Gunneridae</taxon>
        <taxon>Pentapetalae</taxon>
        <taxon>rosids</taxon>
        <taxon>fabids</taxon>
        <taxon>Fabales</taxon>
        <taxon>Fabaceae</taxon>
        <taxon>Papilionoideae</taxon>
        <taxon>50 kb inversion clade</taxon>
        <taxon>NPAAA clade</taxon>
        <taxon>indigoferoid/millettioid clade</taxon>
        <taxon>Phaseoleae</taxon>
        <taxon>Vigna</taxon>
    </lineage>
</organism>
<dbReference type="InterPro" id="IPR051320">
    <property type="entry name" value="Viral_Replic_Matur_Polypro"/>
</dbReference>
<gene>
    <name evidence="1" type="ORF">V8G54_033572</name>
</gene>
<dbReference type="PANTHER" id="PTHR33064:SF37">
    <property type="entry name" value="RIBONUCLEASE H"/>
    <property type="match status" value="1"/>
</dbReference>
<dbReference type="EMBL" id="CP144691">
    <property type="protein sequence ID" value="WVY94484.1"/>
    <property type="molecule type" value="Genomic_DNA"/>
</dbReference>
<dbReference type="InterPro" id="IPR043502">
    <property type="entry name" value="DNA/RNA_pol_sf"/>
</dbReference>
<sequence length="321" mass="37491">MLTEKKIHLAQSEINFLGMHFSKGFYQPQKHIAEELLKFPDHSLTTKQIQQVLGIRNYIRDFIPKAARYTGPLSKLLKKNTPPWRREQTEAVQQIKKIAQDPPALKIPDEGNKILQTDASDRYWGAEAEVQYHTTYKEALVVKNGIKKFDFQTKKTYQILTNPLKHEFLFWTLLEWFSPITWCRSELEQILSYQESQRKSNGQTLVSTFIFYRPYAINSSGQLFSQNHAYIWGTFEEYPLNDSYKRQLKIHLQEANLNGDSPLNMLIPSSSGSRQTTVCSEYHIPTQTIQRTEELVSPEEDDFPPLQDLGDYILRHQQMQS</sequence>
<dbReference type="Proteomes" id="UP001374535">
    <property type="component" value="Chromosome 10"/>
</dbReference>
<evidence type="ECO:0000313" key="1">
    <source>
        <dbReference type="EMBL" id="WVY94484.1"/>
    </source>
</evidence>
<evidence type="ECO:0008006" key="3">
    <source>
        <dbReference type="Google" id="ProtNLM"/>
    </source>
</evidence>
<dbReference type="PANTHER" id="PTHR33064">
    <property type="entry name" value="POL PROTEIN"/>
    <property type="match status" value="1"/>
</dbReference>
<keyword evidence="2" id="KW-1185">Reference proteome</keyword>
<evidence type="ECO:0000313" key="2">
    <source>
        <dbReference type="Proteomes" id="UP001374535"/>
    </source>
</evidence>
<proteinExistence type="predicted"/>
<dbReference type="SUPFAM" id="SSF56672">
    <property type="entry name" value="DNA/RNA polymerases"/>
    <property type="match status" value="1"/>
</dbReference>
<accession>A0AAQ3MQ25</accession>
<protein>
    <recommendedName>
        <fullName evidence="3">Reverse transcriptase/retrotransposon-derived protein RNase H-like domain-containing protein</fullName>
    </recommendedName>
</protein>
<reference evidence="1 2" key="1">
    <citation type="journal article" date="2023" name="Life. Sci Alliance">
        <title>Evolutionary insights into 3D genome organization and epigenetic landscape of Vigna mungo.</title>
        <authorList>
            <person name="Junaid A."/>
            <person name="Singh B."/>
            <person name="Bhatia S."/>
        </authorList>
    </citation>
    <scope>NUCLEOTIDE SEQUENCE [LARGE SCALE GENOMIC DNA]</scope>
    <source>
        <strain evidence="1">Urdbean</strain>
    </source>
</reference>
<dbReference type="Gene3D" id="3.30.70.270">
    <property type="match status" value="1"/>
</dbReference>
<name>A0AAQ3MQ25_VIGMU</name>